<dbReference type="InterPro" id="IPR003903">
    <property type="entry name" value="UIM_dom"/>
</dbReference>
<evidence type="ECO:0000256" key="1">
    <source>
        <dbReference type="SAM" id="MobiDB-lite"/>
    </source>
</evidence>
<dbReference type="GeneID" id="28976687"/>
<name>A0A194S6S4_RHOGW</name>
<protein>
    <submittedName>
        <fullName evidence="2">Uncharacterized protein</fullName>
    </submittedName>
</protein>
<feature type="compositionally biased region" description="Low complexity" evidence="1">
    <location>
        <begin position="1059"/>
        <end position="1079"/>
    </location>
</feature>
<evidence type="ECO:0000313" key="2">
    <source>
        <dbReference type="EMBL" id="KPV76195.1"/>
    </source>
</evidence>
<feature type="compositionally biased region" description="Low complexity" evidence="1">
    <location>
        <begin position="506"/>
        <end position="518"/>
    </location>
</feature>
<evidence type="ECO:0000313" key="3">
    <source>
        <dbReference type="Proteomes" id="UP000053890"/>
    </source>
</evidence>
<feature type="compositionally biased region" description="Basic and acidic residues" evidence="1">
    <location>
        <begin position="576"/>
        <end position="585"/>
    </location>
</feature>
<feature type="compositionally biased region" description="Basic and acidic residues" evidence="1">
    <location>
        <begin position="37"/>
        <end position="47"/>
    </location>
</feature>
<feature type="compositionally biased region" description="Low complexity" evidence="1">
    <location>
        <begin position="63"/>
        <end position="81"/>
    </location>
</feature>
<dbReference type="OMA" id="VPSHEST"/>
<feature type="region of interest" description="Disordered" evidence="1">
    <location>
        <begin position="884"/>
        <end position="909"/>
    </location>
</feature>
<dbReference type="AlphaFoldDB" id="A0A194S6S4"/>
<feature type="compositionally biased region" description="Basic and acidic residues" evidence="1">
    <location>
        <begin position="884"/>
        <end position="901"/>
    </location>
</feature>
<feature type="compositionally biased region" description="Basic and acidic residues" evidence="1">
    <location>
        <begin position="984"/>
        <end position="994"/>
    </location>
</feature>
<feature type="compositionally biased region" description="Basic and acidic residues" evidence="1">
    <location>
        <begin position="160"/>
        <end position="176"/>
    </location>
</feature>
<dbReference type="PROSITE" id="PS50330">
    <property type="entry name" value="UIM"/>
    <property type="match status" value="1"/>
</dbReference>
<accession>A0A194S6S4</accession>
<feature type="compositionally biased region" description="Pro residues" evidence="1">
    <location>
        <begin position="400"/>
        <end position="418"/>
    </location>
</feature>
<keyword evidence="3" id="KW-1185">Reference proteome</keyword>
<feature type="compositionally biased region" description="Polar residues" evidence="1">
    <location>
        <begin position="472"/>
        <end position="483"/>
    </location>
</feature>
<feature type="region of interest" description="Disordered" evidence="1">
    <location>
        <begin position="982"/>
        <end position="1162"/>
    </location>
</feature>
<feature type="compositionally biased region" description="Basic and acidic residues" evidence="1">
    <location>
        <begin position="1114"/>
        <end position="1130"/>
    </location>
</feature>
<feature type="compositionally biased region" description="Polar residues" evidence="1">
    <location>
        <begin position="214"/>
        <end position="227"/>
    </location>
</feature>
<dbReference type="EMBL" id="KQ474076">
    <property type="protein sequence ID" value="KPV76195.1"/>
    <property type="molecule type" value="Genomic_DNA"/>
</dbReference>
<feature type="region of interest" description="Disordered" evidence="1">
    <location>
        <begin position="647"/>
        <end position="735"/>
    </location>
</feature>
<reference evidence="2 3" key="1">
    <citation type="journal article" date="2015" name="Front. Microbiol.">
        <title>Genome sequence of the plant growth promoting endophytic yeast Rhodotorula graminis WP1.</title>
        <authorList>
            <person name="Firrincieli A."/>
            <person name="Otillar R."/>
            <person name="Salamov A."/>
            <person name="Schmutz J."/>
            <person name="Khan Z."/>
            <person name="Redman R.S."/>
            <person name="Fleck N.D."/>
            <person name="Lindquist E."/>
            <person name="Grigoriev I.V."/>
            <person name="Doty S.L."/>
        </authorList>
    </citation>
    <scope>NUCLEOTIDE SEQUENCE [LARGE SCALE GENOMIC DNA]</scope>
    <source>
        <strain evidence="2 3">WP1</strain>
    </source>
</reference>
<feature type="compositionally biased region" description="Basic residues" evidence="1">
    <location>
        <begin position="1048"/>
        <end position="1057"/>
    </location>
</feature>
<feature type="compositionally biased region" description="Low complexity" evidence="1">
    <location>
        <begin position="1007"/>
        <end position="1022"/>
    </location>
</feature>
<dbReference type="Proteomes" id="UP000053890">
    <property type="component" value="Unassembled WGS sequence"/>
</dbReference>
<feature type="compositionally biased region" description="Pro residues" evidence="1">
    <location>
        <begin position="1023"/>
        <end position="1033"/>
    </location>
</feature>
<feature type="compositionally biased region" description="Basic and acidic residues" evidence="1">
    <location>
        <begin position="1149"/>
        <end position="1162"/>
    </location>
</feature>
<feature type="region of interest" description="Disordered" evidence="1">
    <location>
        <begin position="1"/>
        <end position="185"/>
    </location>
</feature>
<dbReference type="OrthoDB" id="2529379at2759"/>
<gene>
    <name evidence="2" type="ORF">RHOBADRAFT_52236</name>
</gene>
<dbReference type="RefSeq" id="XP_018272244.1">
    <property type="nucleotide sequence ID" value="XM_018416239.1"/>
</dbReference>
<feature type="region of interest" description="Disordered" evidence="1">
    <location>
        <begin position="288"/>
        <end position="585"/>
    </location>
</feature>
<organism evidence="2 3">
    <name type="scientific">Rhodotorula graminis (strain WP1)</name>
    <dbReference type="NCBI Taxonomy" id="578459"/>
    <lineage>
        <taxon>Eukaryota</taxon>
        <taxon>Fungi</taxon>
        <taxon>Dikarya</taxon>
        <taxon>Basidiomycota</taxon>
        <taxon>Pucciniomycotina</taxon>
        <taxon>Microbotryomycetes</taxon>
        <taxon>Sporidiobolales</taxon>
        <taxon>Sporidiobolaceae</taxon>
        <taxon>Rhodotorula</taxon>
    </lineage>
</organism>
<feature type="compositionally biased region" description="Low complexity" evidence="1">
    <location>
        <begin position="555"/>
        <end position="574"/>
    </location>
</feature>
<feature type="compositionally biased region" description="Polar residues" evidence="1">
    <location>
        <begin position="321"/>
        <end position="331"/>
    </location>
</feature>
<feature type="region of interest" description="Disordered" evidence="1">
    <location>
        <begin position="205"/>
        <end position="255"/>
    </location>
</feature>
<sequence>MAPSTTLSHALHPGPHQGPPLSKRERLGTAATSLKRLVQDEWDKAGNKDPQPLPLPPLRAHSARSSSARSSVTTSSFDAPHFVPPPSAVPPAFDRSRYPPSPPDTPDLGDTPVLPSAPFDKGKGRQSMEQEEEDAALNAALEASLHDEQPVPQQPTTSETELREVLEQSRDDELARQEQVAAQEQSDLTAALLASSTLPATAQRDDLHTLYHPRSQTLPSFSATDFASSAYPPEKQREFPTGRPALPPGAGSAWDDEQREMELLAEAIRISKEEEEERLRFEVAEVEEALRRSELGATTSGDESAENGAASDSLEGGGGSSNEASTSPRSPRTQRHSWLRPPLSSKLATDGPSSPPLAAVAPPPPPRPLPTVRHDSVATVDTYRTAPEALPFSNLDVAAPAPPPRPARPAPPPPPPVPSSSTSGAPQKPSRLPPAPPDTSSAVPFPSPQNLAIPESYRDENNGSPYELPFLTPSSSLRSNGPGQQHLRPGLAGVGQWENRSGGGSSSSYYEPLSTSSHSGGGGPDGRSESSANSADSAGPPMSPLSVRNPDGTPSVSSSRASTMSSVSTATSASDGGEREGDAGHRVESLWIEDLPMFPAGLTGLSAYAGRSMSAIDETTEPASSVYATEQGGADEHVVEQDRVRAHDDGRFPDEVSLASSGASTRRHGLPDEVTLDERTWLAGGGGGAQNGTASTPRPPLPQRESSSRMPSLPPGAAPAAYGEHAPPRAPVEPQPSTAAAVAQDMHEDGLRFGHPAACSRELAHACPADGLDASTEVPARIELSCMAGEGDGEATANEKEARASRADWAIEAHSWVALVRALMWHGDSTLSAARADLAQSRSQRCAATARLEFRPDDEGLPVLRLVVALVPPSDAASHLAEHRELSVSHPARHESVDQGKGKGRAQAPAPAASPLATFALPDLLHLPTRLSSLAIQLYTLRHLAGIARATQPAQHVQSPDGHESGYSAMRELADAISALARAAQDRERRHDESVTAAPAPVDSTRAAPLGASPSFPSSAPTPTAPSPRPRQPAPEEQNARLVTRLRDRLRRLKRRGPSAPTSGTGVASSGSSAASVEAVSRERGAREGGGAGGQQQPNKLVKPVPPARATAVRRSERVLAAEDGNDGRRWSVGGAGRLSSQESGVGKTTDEQRELRYLPVL</sequence>
<proteinExistence type="predicted"/>